<evidence type="ECO:0000256" key="3">
    <source>
        <dbReference type="ARBA" id="ARBA00022692"/>
    </source>
</evidence>
<dbReference type="PANTHER" id="PTHR30086">
    <property type="entry name" value="ARGININE EXPORTER PROTEIN ARGO"/>
    <property type="match status" value="1"/>
</dbReference>
<proteinExistence type="predicted"/>
<evidence type="ECO:0000256" key="6">
    <source>
        <dbReference type="SAM" id="Phobius"/>
    </source>
</evidence>
<feature type="transmembrane region" description="Helical" evidence="6">
    <location>
        <begin position="6"/>
        <end position="26"/>
    </location>
</feature>
<gene>
    <name evidence="7" type="ORF">ACFOKA_14605</name>
</gene>
<evidence type="ECO:0000256" key="5">
    <source>
        <dbReference type="ARBA" id="ARBA00023136"/>
    </source>
</evidence>
<feature type="transmembrane region" description="Helical" evidence="6">
    <location>
        <begin position="185"/>
        <end position="210"/>
    </location>
</feature>
<feature type="transmembrane region" description="Helical" evidence="6">
    <location>
        <begin position="113"/>
        <end position="133"/>
    </location>
</feature>
<evidence type="ECO:0000256" key="2">
    <source>
        <dbReference type="ARBA" id="ARBA00022475"/>
    </source>
</evidence>
<dbReference type="RefSeq" id="WP_194213044.1">
    <property type="nucleotide sequence ID" value="NZ_CP061205.1"/>
</dbReference>
<keyword evidence="3 6" id="KW-0812">Transmembrane</keyword>
<dbReference type="EMBL" id="JBHRSL010000010">
    <property type="protein sequence ID" value="MFC3053143.1"/>
    <property type="molecule type" value="Genomic_DNA"/>
</dbReference>
<keyword evidence="8" id="KW-1185">Reference proteome</keyword>
<comment type="subcellular location">
    <subcellularLocation>
        <location evidence="1">Cell membrane</location>
        <topology evidence="1">Multi-pass membrane protein</topology>
    </subcellularLocation>
</comment>
<dbReference type="InterPro" id="IPR001123">
    <property type="entry name" value="LeuE-type"/>
</dbReference>
<feature type="transmembrane region" description="Helical" evidence="6">
    <location>
        <begin position="153"/>
        <end position="173"/>
    </location>
</feature>
<evidence type="ECO:0000256" key="1">
    <source>
        <dbReference type="ARBA" id="ARBA00004651"/>
    </source>
</evidence>
<dbReference type="Pfam" id="PF01810">
    <property type="entry name" value="LysE"/>
    <property type="match status" value="1"/>
</dbReference>
<evidence type="ECO:0000256" key="4">
    <source>
        <dbReference type="ARBA" id="ARBA00022989"/>
    </source>
</evidence>
<dbReference type="Proteomes" id="UP001595444">
    <property type="component" value="Unassembled WGS sequence"/>
</dbReference>
<organism evidence="7 8">
    <name type="scientific">Kordiimonas pumila</name>
    <dbReference type="NCBI Taxonomy" id="2161677"/>
    <lineage>
        <taxon>Bacteria</taxon>
        <taxon>Pseudomonadati</taxon>
        <taxon>Pseudomonadota</taxon>
        <taxon>Alphaproteobacteria</taxon>
        <taxon>Kordiimonadales</taxon>
        <taxon>Kordiimonadaceae</taxon>
        <taxon>Kordiimonas</taxon>
    </lineage>
</organism>
<reference evidence="8" key="1">
    <citation type="journal article" date="2019" name="Int. J. Syst. Evol. Microbiol.">
        <title>The Global Catalogue of Microorganisms (GCM) 10K type strain sequencing project: providing services to taxonomists for standard genome sequencing and annotation.</title>
        <authorList>
            <consortium name="The Broad Institute Genomics Platform"/>
            <consortium name="The Broad Institute Genome Sequencing Center for Infectious Disease"/>
            <person name="Wu L."/>
            <person name="Ma J."/>
        </authorList>
    </citation>
    <scope>NUCLEOTIDE SEQUENCE [LARGE SCALE GENOMIC DNA]</scope>
    <source>
        <strain evidence="8">KCTC 62164</strain>
    </source>
</reference>
<sequence length="212" mass="22532">MVTAALEGFLLSIGLIMAIGPQNAYVLRQGLRHQHVGAVSTTCFLSDALLIALGVLGVGQVIADNSLLKMALGWGGVGFLLWFACKSAMSAIKPEALTSEDMEKSAEGIKGRGVSVAVMHALAFTFLNPWVYIDTMVLVGGVSVKYATEATRLMFLLGACTASGVWFYLLGYGAKKAAPMFKKPITWRILDSVITVIMLLVAVMLISTLISG</sequence>
<comment type="caution">
    <text evidence="7">The sequence shown here is derived from an EMBL/GenBank/DDBJ whole genome shotgun (WGS) entry which is preliminary data.</text>
</comment>
<keyword evidence="4 6" id="KW-1133">Transmembrane helix</keyword>
<evidence type="ECO:0000313" key="7">
    <source>
        <dbReference type="EMBL" id="MFC3053143.1"/>
    </source>
</evidence>
<keyword evidence="2" id="KW-1003">Cell membrane</keyword>
<name>A0ABV7D822_9PROT</name>
<evidence type="ECO:0000313" key="8">
    <source>
        <dbReference type="Proteomes" id="UP001595444"/>
    </source>
</evidence>
<dbReference type="PANTHER" id="PTHR30086:SF20">
    <property type="entry name" value="ARGININE EXPORTER PROTEIN ARGO-RELATED"/>
    <property type="match status" value="1"/>
</dbReference>
<protein>
    <submittedName>
        <fullName evidence="7">LysE/ArgO family amino acid transporter</fullName>
    </submittedName>
</protein>
<feature type="transmembrane region" description="Helical" evidence="6">
    <location>
        <begin position="38"/>
        <end position="59"/>
    </location>
</feature>
<keyword evidence="5 6" id="KW-0472">Membrane</keyword>
<accession>A0ABV7D822</accession>
<feature type="transmembrane region" description="Helical" evidence="6">
    <location>
        <begin position="71"/>
        <end position="92"/>
    </location>
</feature>